<dbReference type="GO" id="GO:0003677">
    <property type="term" value="F:DNA binding"/>
    <property type="evidence" value="ECO:0007669"/>
    <property type="project" value="UniProtKB-KW"/>
</dbReference>
<keyword evidence="5" id="KW-0804">Transcription</keyword>
<keyword evidence="1" id="KW-0479">Metal-binding</keyword>
<dbReference type="EMBL" id="LVYI01000001">
    <property type="protein sequence ID" value="OAP64128.1"/>
    <property type="molecule type" value="Genomic_DNA"/>
</dbReference>
<dbReference type="STRING" id="1367422.A0A178ZWD4"/>
<evidence type="ECO:0000256" key="6">
    <source>
        <dbReference type="ARBA" id="ARBA00023242"/>
    </source>
</evidence>
<evidence type="ECO:0000256" key="1">
    <source>
        <dbReference type="ARBA" id="ARBA00022723"/>
    </source>
</evidence>
<evidence type="ECO:0000256" key="2">
    <source>
        <dbReference type="ARBA" id="ARBA00022833"/>
    </source>
</evidence>
<keyword evidence="8" id="KW-1185">Reference proteome</keyword>
<dbReference type="GO" id="GO:0046872">
    <property type="term" value="F:metal ion binding"/>
    <property type="evidence" value="ECO:0007669"/>
    <property type="project" value="UniProtKB-KW"/>
</dbReference>
<evidence type="ECO:0000256" key="5">
    <source>
        <dbReference type="ARBA" id="ARBA00023163"/>
    </source>
</evidence>
<evidence type="ECO:0000256" key="4">
    <source>
        <dbReference type="ARBA" id="ARBA00023125"/>
    </source>
</evidence>
<dbReference type="OrthoDB" id="2593732at2759"/>
<evidence type="ECO:0000313" key="8">
    <source>
        <dbReference type="Proteomes" id="UP000078343"/>
    </source>
</evidence>
<keyword evidence="2" id="KW-0862">Zinc</keyword>
<protein>
    <submittedName>
        <fullName evidence="7">Uncharacterized protein</fullName>
    </submittedName>
</protein>
<accession>A0A178ZWD4</accession>
<dbReference type="PANTHER" id="PTHR36206">
    <property type="entry name" value="ASPERCRYPTIN BIOSYNTHESIS CLUSTER-SPECIFIC TRANSCRIPTION REGULATOR ATNN-RELATED"/>
    <property type="match status" value="1"/>
</dbReference>
<comment type="caution">
    <text evidence="7">The sequence shown here is derived from an EMBL/GenBank/DDBJ whole genome shotgun (WGS) entry which is preliminary data.</text>
</comment>
<keyword evidence="6" id="KW-0539">Nucleus</keyword>
<evidence type="ECO:0000313" key="7">
    <source>
        <dbReference type="EMBL" id="OAP64128.1"/>
    </source>
</evidence>
<dbReference type="GeneID" id="30004270"/>
<keyword evidence="4" id="KW-0238">DNA-binding</keyword>
<reference evidence="7 8" key="1">
    <citation type="submission" date="2016-04" db="EMBL/GenBank/DDBJ databases">
        <title>Draft genome of Fonsecaea erecta CBS 125763.</title>
        <authorList>
            <person name="Weiss V.A."/>
            <person name="Vicente V.A."/>
            <person name="Raittz R.T."/>
            <person name="Moreno L.F."/>
            <person name="De Souza E.M."/>
            <person name="Pedrosa F.O."/>
            <person name="Steffens M.B."/>
            <person name="Faoro H."/>
            <person name="Tadra-Sfeir M.Z."/>
            <person name="Najafzadeh M.J."/>
            <person name="Felipe M.S."/>
            <person name="Teixeira M."/>
            <person name="Sun J."/>
            <person name="Xi L."/>
            <person name="Gomes R."/>
            <person name="De Azevedo C.M."/>
            <person name="Salgado C.G."/>
            <person name="Da Silva M.B."/>
            <person name="Nascimento M.F."/>
            <person name="Queiroz-Telles F."/>
            <person name="Attili D.S."/>
            <person name="Gorbushina A."/>
        </authorList>
    </citation>
    <scope>NUCLEOTIDE SEQUENCE [LARGE SCALE GENOMIC DNA]</scope>
    <source>
        <strain evidence="7 8">CBS 125763</strain>
    </source>
</reference>
<dbReference type="Proteomes" id="UP000078343">
    <property type="component" value="Unassembled WGS sequence"/>
</dbReference>
<dbReference type="RefSeq" id="XP_018697495.1">
    <property type="nucleotide sequence ID" value="XM_018831616.1"/>
</dbReference>
<gene>
    <name evidence="7" type="ORF">AYL99_00100</name>
</gene>
<evidence type="ECO:0000256" key="3">
    <source>
        <dbReference type="ARBA" id="ARBA00023015"/>
    </source>
</evidence>
<dbReference type="AlphaFoldDB" id="A0A178ZWD4"/>
<proteinExistence type="predicted"/>
<dbReference type="InterPro" id="IPR052360">
    <property type="entry name" value="Transcr_Regulatory_Proteins"/>
</dbReference>
<dbReference type="PANTHER" id="PTHR36206:SF12">
    <property type="entry name" value="ASPERCRYPTIN BIOSYNTHESIS CLUSTER-SPECIFIC TRANSCRIPTION REGULATOR ATNN-RELATED"/>
    <property type="match status" value="1"/>
</dbReference>
<keyword evidence="3" id="KW-0805">Transcription regulation</keyword>
<organism evidence="7 8">
    <name type="scientific">Fonsecaea erecta</name>
    <dbReference type="NCBI Taxonomy" id="1367422"/>
    <lineage>
        <taxon>Eukaryota</taxon>
        <taxon>Fungi</taxon>
        <taxon>Dikarya</taxon>
        <taxon>Ascomycota</taxon>
        <taxon>Pezizomycotina</taxon>
        <taxon>Eurotiomycetes</taxon>
        <taxon>Chaetothyriomycetidae</taxon>
        <taxon>Chaetothyriales</taxon>
        <taxon>Herpotrichiellaceae</taxon>
        <taxon>Fonsecaea</taxon>
    </lineage>
</organism>
<sequence length="444" mass="50993">MDWREKRSFNFFRNRTAGELSGYFCPQLWSRFVLNTAHHEDAIKHAVISIGGLHELFLLPSPSEDASLLAFAMQHYGRAMHHVVRLDTNKSARAVDVALTVSVLFACIEILRKHFASSLSHIHSGMRILAELARRSEDTPEHYLPRNLLVQMYLRLDTQVMEFGKDGFQAPPAFAITSVDPIPTTFSDIDEARSSFEMCRYQILHFARHVQATKRECDSPSVYVQDYDGRYQVLRQHYNEWVMSFQRMLQRKRTHDLAALTLKASSVALDIILNSCLEPHEMVFDLFTDKFRKLLIITEEIVHGMQQDSRPRRSPKHLEVSCQDGVPGAFPSSSNHDTKPVICMNLGIVPHLYMAATRCREPDIRQRSLYLLKTIKRREGICDSDMLAAFAQKLVLEEEDGARRQMQGVNCDPKRQIKLHSSTQIPETVRIPVSLHRPRDLDAI</sequence>
<name>A0A178ZWD4_9EURO</name>